<evidence type="ECO:0000313" key="4">
    <source>
        <dbReference type="Proteomes" id="UP001596161"/>
    </source>
</evidence>
<accession>A0ABW0EBA2</accession>
<evidence type="ECO:0000256" key="2">
    <source>
        <dbReference type="SAM" id="MobiDB-lite"/>
    </source>
</evidence>
<keyword evidence="1" id="KW-0175">Coiled coil</keyword>
<evidence type="ECO:0000256" key="1">
    <source>
        <dbReference type="SAM" id="Coils"/>
    </source>
</evidence>
<feature type="region of interest" description="Disordered" evidence="2">
    <location>
        <begin position="227"/>
        <end position="257"/>
    </location>
</feature>
<gene>
    <name evidence="3" type="ORF">ACFPIB_13475</name>
</gene>
<proteinExistence type="predicted"/>
<keyword evidence="4" id="KW-1185">Reference proteome</keyword>
<sequence>MASYSKNSSAENAVSEAIAETQADLIQGIISDSILNSISVDETAGSFSEDEPTDEENSLKETRLKYPAFEVVIHNFKGYEPALNETHNGDRKYYSQFGGSSDYNEAELNDAEQENEDYTEALIVKKDTLHISEQLFDDRINNTLIQILPKNKNDRFKLSFCYLSTLGEIIDDRKMTREEANKRYKKAARYDEQTQYYSIKDSASFYFRAMPHTPDMEEITVKDGKIVPVKKPNTKRRSIGKRNSCRKSLPELRKSTS</sequence>
<feature type="compositionally biased region" description="Basic and acidic residues" evidence="2">
    <location>
        <begin position="248"/>
        <end position="257"/>
    </location>
</feature>
<comment type="caution">
    <text evidence="3">The sequence shown here is derived from an EMBL/GenBank/DDBJ whole genome shotgun (WGS) entry which is preliminary data.</text>
</comment>
<dbReference type="EMBL" id="JBHSKT010000008">
    <property type="protein sequence ID" value="MFC5271628.1"/>
    <property type="molecule type" value="Genomic_DNA"/>
</dbReference>
<organism evidence="3 4">
    <name type="scientific">Adhaeribacter terreus</name>
    <dbReference type="NCBI Taxonomy" id="529703"/>
    <lineage>
        <taxon>Bacteria</taxon>
        <taxon>Pseudomonadati</taxon>
        <taxon>Bacteroidota</taxon>
        <taxon>Cytophagia</taxon>
        <taxon>Cytophagales</taxon>
        <taxon>Hymenobacteraceae</taxon>
        <taxon>Adhaeribacter</taxon>
    </lineage>
</organism>
<reference evidence="4" key="1">
    <citation type="journal article" date="2019" name="Int. J. Syst. Evol. Microbiol.">
        <title>The Global Catalogue of Microorganisms (GCM) 10K type strain sequencing project: providing services to taxonomists for standard genome sequencing and annotation.</title>
        <authorList>
            <consortium name="The Broad Institute Genomics Platform"/>
            <consortium name="The Broad Institute Genome Sequencing Center for Infectious Disease"/>
            <person name="Wu L."/>
            <person name="Ma J."/>
        </authorList>
    </citation>
    <scope>NUCLEOTIDE SEQUENCE [LARGE SCALE GENOMIC DNA]</scope>
    <source>
        <strain evidence="4">KACC 12602</strain>
    </source>
</reference>
<protein>
    <submittedName>
        <fullName evidence="3">Uncharacterized protein</fullName>
    </submittedName>
</protein>
<feature type="coiled-coil region" evidence="1">
    <location>
        <begin position="101"/>
        <end position="128"/>
    </location>
</feature>
<evidence type="ECO:0000313" key="3">
    <source>
        <dbReference type="EMBL" id="MFC5271628.1"/>
    </source>
</evidence>
<dbReference type="Proteomes" id="UP001596161">
    <property type="component" value="Unassembled WGS sequence"/>
</dbReference>
<dbReference type="RefSeq" id="WP_378017990.1">
    <property type="nucleotide sequence ID" value="NZ_JBHSKT010000008.1"/>
</dbReference>
<name>A0ABW0EBA2_9BACT</name>
<feature type="compositionally biased region" description="Basic residues" evidence="2">
    <location>
        <begin position="232"/>
        <end position="245"/>
    </location>
</feature>